<dbReference type="AlphaFoldDB" id="A0A7X3C3E9"/>
<dbReference type="InterPro" id="IPR052189">
    <property type="entry name" value="L-asp_N-monooxygenase_NS-form"/>
</dbReference>
<evidence type="ECO:0000259" key="1">
    <source>
        <dbReference type="Pfam" id="PF13454"/>
    </source>
</evidence>
<proteinExistence type="predicted"/>
<accession>A0A7X3C3E9</accession>
<keyword evidence="3" id="KW-1185">Reference proteome</keyword>
<dbReference type="Proteomes" id="UP000466388">
    <property type="component" value="Unassembled WGS sequence"/>
</dbReference>
<dbReference type="InterPro" id="IPR038732">
    <property type="entry name" value="HpyO/CreE_NAD-binding"/>
</dbReference>
<dbReference type="EMBL" id="WNJO01000008">
    <property type="protein sequence ID" value="MTV82546.1"/>
    <property type="molecule type" value="Genomic_DNA"/>
</dbReference>
<dbReference type="SUPFAM" id="SSF51905">
    <property type="entry name" value="FAD/NAD(P)-binding domain"/>
    <property type="match status" value="1"/>
</dbReference>
<evidence type="ECO:0000313" key="3">
    <source>
        <dbReference type="Proteomes" id="UP000466388"/>
    </source>
</evidence>
<gene>
    <name evidence="2" type="ORF">GM612_07785</name>
</gene>
<dbReference type="PANTHER" id="PTHR40254">
    <property type="entry name" value="BLR0577 PROTEIN"/>
    <property type="match status" value="1"/>
</dbReference>
<feature type="domain" description="FAD-dependent urate hydroxylase HpyO/Asp monooxygenase CreE-like FAD/NAD(P)-binding" evidence="1">
    <location>
        <begin position="8"/>
        <end position="186"/>
    </location>
</feature>
<dbReference type="InterPro" id="IPR036188">
    <property type="entry name" value="FAD/NAD-bd_sf"/>
</dbReference>
<name>A0A7X3C3E9_9LACO</name>
<dbReference type="Pfam" id="PF13454">
    <property type="entry name" value="NAD_binding_9"/>
    <property type="match status" value="1"/>
</dbReference>
<evidence type="ECO:0000313" key="2">
    <source>
        <dbReference type="EMBL" id="MTV82546.1"/>
    </source>
</evidence>
<reference evidence="2 3" key="1">
    <citation type="submission" date="2019-11" db="EMBL/GenBank/DDBJ databases">
        <title>Lactobacillus sp. nov. CRM56-3, isolated from fermented tea leaves.</title>
        <authorList>
            <person name="Phuengjayaem S."/>
            <person name="Tanasupawat S."/>
        </authorList>
    </citation>
    <scope>NUCLEOTIDE SEQUENCE [LARGE SCALE GENOMIC DNA]</scope>
    <source>
        <strain evidence="2 3">CRM56-3</strain>
    </source>
</reference>
<comment type="caution">
    <text evidence="2">The sequence shown here is derived from an EMBL/GenBank/DDBJ whole genome shotgun (WGS) entry which is preliminary data.</text>
</comment>
<organism evidence="2 3">
    <name type="scientific">Secundilactobacillus folii</name>
    <dbReference type="NCBI Taxonomy" id="2678357"/>
    <lineage>
        <taxon>Bacteria</taxon>
        <taxon>Bacillati</taxon>
        <taxon>Bacillota</taxon>
        <taxon>Bacilli</taxon>
        <taxon>Lactobacillales</taxon>
        <taxon>Lactobacillaceae</taxon>
        <taxon>Secundilactobacillus</taxon>
    </lineage>
</organism>
<dbReference type="PANTHER" id="PTHR40254:SF1">
    <property type="entry name" value="BLR0577 PROTEIN"/>
    <property type="match status" value="1"/>
</dbReference>
<protein>
    <recommendedName>
        <fullName evidence="1">FAD-dependent urate hydroxylase HpyO/Asp monooxygenase CreE-like FAD/NAD(P)-binding domain-containing protein</fullName>
    </recommendedName>
</protein>
<dbReference type="Gene3D" id="3.50.50.60">
    <property type="entry name" value="FAD/NAD(P)-binding domain"/>
    <property type="match status" value="1"/>
</dbReference>
<sequence length="625" mass="69443">MTTMDITIIGAGPRGIMTLGRLIAWHAQAQVNINVIIVDPFPVGGHVWRTDQPPELLMNTPAQQITIYADDSVRMAGANSVTGPNLAEWSDYSDTPAFIKARHFSNQDFFLAQVKALQANDYAPRNVYGVYLQWAYEDLLSKLPSSFQVTFKRTEVTAINRTANGYTVQAGEQNWPADQVVLTIGHYVMRPTEEEQKFQRTAAENGGFYLPPILPGDANFSAIDAGETVLMRGVGLSFYDYVAMLTAGRGGQFSRAANGQLVYTPSGNEPRVIAGSRRGFPYYPKGYNQKGYGEQVMPAFLTDQRMVDLAADGGISGQSFFDLLKRDVELIYYTRLIKATYPHLDVKVFEKAFTTERDPESVIAQAGFKPEDRLNWNRLVDPFSDVIRNQPKMIPDWLKLLVTDAKLGTKTGPLTSGLEVLRDLRDQVRFAVEHNLFKPDDYLNFLLRWYTPTQDFMAVGPPVIRLEQLQALMAAGIVEFMKPNMSVRVSNGRFVAQSANDETIYSARVLIEARTPGVDAAHNADPVLESLLAAGLAVPDQRRLTNGSQFFTHAVSLDPKTDQLMDHNGQSVVGLYLFGIPSEGLHWMTTASPRPGVNDGNLIAADRIAQQIVTGRHNFDDHLNQ</sequence>